<dbReference type="InterPro" id="IPR000182">
    <property type="entry name" value="GNAT_dom"/>
</dbReference>
<dbReference type="SUPFAM" id="SSF55729">
    <property type="entry name" value="Acyl-CoA N-acyltransferases (Nat)"/>
    <property type="match status" value="1"/>
</dbReference>
<dbReference type="InterPro" id="IPR016181">
    <property type="entry name" value="Acyl_CoA_acyltransferase"/>
</dbReference>
<proteinExistence type="predicted"/>
<name>A0A427T759_9PSEU</name>
<dbReference type="GO" id="GO:0016747">
    <property type="term" value="F:acyltransferase activity, transferring groups other than amino-acyl groups"/>
    <property type="evidence" value="ECO:0007669"/>
    <property type="project" value="InterPro"/>
</dbReference>
<reference evidence="2 3" key="1">
    <citation type="submission" date="2018-12" db="EMBL/GenBank/DDBJ databases">
        <title>Amycolatopsis eburnea sp. nov. actinomycete associate with arbuscular mycorrhiza fungal spore.</title>
        <authorList>
            <person name="Lumyong S."/>
            <person name="Chaiya L."/>
        </authorList>
    </citation>
    <scope>NUCLEOTIDE SEQUENCE [LARGE SCALE GENOMIC DNA]</scope>
    <source>
        <strain evidence="2 3">GLM-1</strain>
    </source>
</reference>
<dbReference type="AlphaFoldDB" id="A0A427T759"/>
<dbReference type="Gene3D" id="3.40.630.30">
    <property type="match status" value="1"/>
</dbReference>
<evidence type="ECO:0000313" key="2">
    <source>
        <dbReference type="EMBL" id="RSD15530.1"/>
    </source>
</evidence>
<feature type="domain" description="N-acetyltransferase" evidence="1">
    <location>
        <begin position="5"/>
        <end position="146"/>
    </location>
</feature>
<gene>
    <name evidence="2" type="ORF">EIY87_24525</name>
</gene>
<dbReference type="Pfam" id="PF00583">
    <property type="entry name" value="Acetyltransf_1"/>
    <property type="match status" value="1"/>
</dbReference>
<dbReference type="RefSeq" id="WP_125312197.1">
    <property type="nucleotide sequence ID" value="NZ_RSEC01000053.1"/>
</dbReference>
<keyword evidence="3" id="KW-1185">Reference proteome</keyword>
<accession>A0A427T759</accession>
<organism evidence="2 3">
    <name type="scientific">Amycolatopsis eburnea</name>
    <dbReference type="NCBI Taxonomy" id="2267691"/>
    <lineage>
        <taxon>Bacteria</taxon>
        <taxon>Bacillati</taxon>
        <taxon>Actinomycetota</taxon>
        <taxon>Actinomycetes</taxon>
        <taxon>Pseudonocardiales</taxon>
        <taxon>Pseudonocardiaceae</taxon>
        <taxon>Amycolatopsis</taxon>
    </lineage>
</organism>
<evidence type="ECO:0000313" key="3">
    <source>
        <dbReference type="Proteomes" id="UP000267081"/>
    </source>
</evidence>
<comment type="caution">
    <text evidence="2">The sequence shown here is derived from an EMBL/GenBank/DDBJ whole genome shotgun (WGS) entry which is preliminary data.</text>
</comment>
<protein>
    <recommendedName>
        <fullName evidence="1">N-acetyltransferase domain-containing protein</fullName>
    </recommendedName>
</protein>
<sequence>MIHEWTVRAAVLADLAGIARVAELSGLGRHETGADPDYVRHLLAHGRLAVAEAATGEVLGYAATMTIGDRTMLTDAFVVPGAQGKGAGGALLDEVLVPGAPRMTFSSQDPRAIAAYSRRGLSATWPLLYLRGNPGTLAAPAGWFAEATTPARAAHAARRITGTDRTADYEYWSNRPDGGAFVLRAADDVVAAGCLGGGGDQYGLTHLRCAPEGDAGDAVVAAVASLRSPALVCLPATHPAVTRLLGAGFVITDFDLFMSTDPAGAPDHGVFSPGLY</sequence>
<evidence type="ECO:0000259" key="1">
    <source>
        <dbReference type="PROSITE" id="PS51186"/>
    </source>
</evidence>
<dbReference type="OrthoDB" id="3508882at2"/>
<dbReference type="EMBL" id="RSEC01000053">
    <property type="protein sequence ID" value="RSD15530.1"/>
    <property type="molecule type" value="Genomic_DNA"/>
</dbReference>
<dbReference type="Proteomes" id="UP000267081">
    <property type="component" value="Unassembled WGS sequence"/>
</dbReference>
<dbReference type="PROSITE" id="PS51186">
    <property type="entry name" value="GNAT"/>
    <property type="match status" value="1"/>
</dbReference>